<dbReference type="SUPFAM" id="SSF54373">
    <property type="entry name" value="FAD-linked reductases, C-terminal domain"/>
    <property type="match status" value="1"/>
</dbReference>
<dbReference type="GO" id="GO:0005737">
    <property type="term" value="C:cytoplasm"/>
    <property type="evidence" value="ECO:0007669"/>
    <property type="project" value="TreeGrafter"/>
</dbReference>
<dbReference type="InterPro" id="IPR036188">
    <property type="entry name" value="FAD/NAD-bd_sf"/>
</dbReference>
<dbReference type="AlphaFoldDB" id="A0AAE3G2W9"/>
<comment type="caution">
    <text evidence="3">The sequence shown here is derived from an EMBL/GenBank/DDBJ whole genome shotgun (WGS) entry which is preliminary data.</text>
</comment>
<evidence type="ECO:0000313" key="4">
    <source>
        <dbReference type="Proteomes" id="UP001205843"/>
    </source>
</evidence>
<keyword evidence="1 3" id="KW-0560">Oxidoreductase</keyword>
<dbReference type="PANTHER" id="PTHR13847:SF289">
    <property type="entry name" value="GLYCINE OXIDASE"/>
    <property type="match status" value="1"/>
</dbReference>
<keyword evidence="4" id="KW-1185">Reference proteome</keyword>
<dbReference type="PANTHER" id="PTHR13847">
    <property type="entry name" value="SARCOSINE DEHYDROGENASE-RELATED"/>
    <property type="match status" value="1"/>
</dbReference>
<dbReference type="SUPFAM" id="SSF51905">
    <property type="entry name" value="FAD/NAD(P)-binding domain"/>
    <property type="match status" value="1"/>
</dbReference>
<proteinExistence type="predicted"/>
<dbReference type="Proteomes" id="UP001205843">
    <property type="component" value="Unassembled WGS sequence"/>
</dbReference>
<accession>A0AAE3G2W9</accession>
<gene>
    <name evidence="3" type="ORF">J2T57_000805</name>
</gene>
<name>A0AAE3G2W9_9GAMM</name>
<dbReference type="EC" id="1.4.99.-" evidence="3"/>
<dbReference type="EMBL" id="JALJXV010000002">
    <property type="protein sequence ID" value="MCP1673706.1"/>
    <property type="molecule type" value="Genomic_DNA"/>
</dbReference>
<dbReference type="Gene3D" id="3.30.9.10">
    <property type="entry name" value="D-Amino Acid Oxidase, subunit A, domain 2"/>
    <property type="match status" value="1"/>
</dbReference>
<reference evidence="3" key="1">
    <citation type="submission" date="2022-03" db="EMBL/GenBank/DDBJ databases">
        <title>Genomic Encyclopedia of Type Strains, Phase III (KMG-III): the genomes of soil and plant-associated and newly described type strains.</title>
        <authorList>
            <person name="Whitman W."/>
        </authorList>
    </citation>
    <scope>NUCLEOTIDE SEQUENCE</scope>
    <source>
        <strain evidence="3">ANL 6-2</strain>
    </source>
</reference>
<dbReference type="InterPro" id="IPR006076">
    <property type="entry name" value="FAD-dep_OxRdtase"/>
</dbReference>
<organism evidence="3 4">
    <name type="scientific">Natronocella acetinitrilica</name>
    <dbReference type="NCBI Taxonomy" id="414046"/>
    <lineage>
        <taxon>Bacteria</taxon>
        <taxon>Pseudomonadati</taxon>
        <taxon>Pseudomonadota</taxon>
        <taxon>Gammaproteobacteria</taxon>
        <taxon>Chromatiales</taxon>
        <taxon>Ectothiorhodospiraceae</taxon>
        <taxon>Natronocella</taxon>
    </lineage>
</organism>
<protein>
    <submittedName>
        <fullName evidence="3">D-amino-acid dehydrogenase</fullName>
        <ecNumber evidence="3">1.4.99.-</ecNumber>
    </submittedName>
</protein>
<sequence length="428" mass="46175">MQPETRQIVVIGAGIVGICCARWLQRDGHQVTVVDSEPPGEACSFGNAGVFATDSVIPLATPGIVRKAPGLLLRKDSGLDLRWSYLPRIAPWLARFMASARPSRWRPAMQALTQLCAAADAAYQPLLQGSRAAELVKRTGWVTAYLSKRSFSKDQWELDERLRQGVSGRLLDAAALREVIPELSPKVAGGFLFPDCVSCSDPGGLVQRLAADLVSAGGRVEQARVQDLQPRDDAVDVRTDQGAIRADHVVVACGIWSGRFAAALGEPVPLETERGYHAMLEQPDFTPPMPVMSGDHKFVTSPMRAGVRLAGTTELGGLELPANPERPGRMVTLAKRLFPGLRGAHYSEWMGFRPTLPDSLPVIGRSRVAQRVSYAFGHQHLGLTLAGITGRIIADDLAGRSHGVDLEALSISRFARARSPMAGTENTV</sequence>
<evidence type="ECO:0000259" key="2">
    <source>
        <dbReference type="Pfam" id="PF01266"/>
    </source>
</evidence>
<feature type="domain" description="FAD dependent oxidoreductase" evidence="2">
    <location>
        <begin position="8"/>
        <end position="395"/>
    </location>
</feature>
<evidence type="ECO:0000256" key="1">
    <source>
        <dbReference type="ARBA" id="ARBA00023002"/>
    </source>
</evidence>
<dbReference type="Pfam" id="PF01266">
    <property type="entry name" value="DAO"/>
    <property type="match status" value="1"/>
</dbReference>
<dbReference type="Gene3D" id="3.50.50.60">
    <property type="entry name" value="FAD/NAD(P)-binding domain"/>
    <property type="match status" value="2"/>
</dbReference>
<dbReference type="GO" id="GO:0016491">
    <property type="term" value="F:oxidoreductase activity"/>
    <property type="evidence" value="ECO:0007669"/>
    <property type="project" value="UniProtKB-KW"/>
</dbReference>
<dbReference type="RefSeq" id="WP_253474585.1">
    <property type="nucleotide sequence ID" value="NZ_JALJXV010000002.1"/>
</dbReference>
<evidence type="ECO:0000313" key="3">
    <source>
        <dbReference type="EMBL" id="MCP1673706.1"/>
    </source>
</evidence>